<dbReference type="GO" id="GO:0055085">
    <property type="term" value="P:transmembrane transport"/>
    <property type="evidence" value="ECO:0007669"/>
    <property type="project" value="TreeGrafter"/>
</dbReference>
<evidence type="ECO:0000256" key="6">
    <source>
        <dbReference type="SAM" id="Phobius"/>
    </source>
</evidence>
<sequence length="367" mass="40289">MSIQKHPLWANINRLAIVTSLLVILKVFTYFFQDFLPVFGEVISKLFSAFLPFIIALVIAFLLEPLLVRLMRGIRIRRPYAAVLSLLLTIAGLSLFVFVIVARLYTELSELAINLPNYGYLVDLVSKQVETAERFVEVNPQIQDTLFTATQTLASTLQAWAKSASSFLLSFLTALPRVFIILVVSVVATLLISSSYPNVKQFISNLFPSRWHLRAQAISEDLGAAVVGYLRSQAILVSVTSLATIGGLLLMGNRYAVTLGVMAGLLDIVPIVGTGMLFVPWAVALFIMGSFGEGLKLLLMWIVIMVVRQFLEPKVLSKAIGIHPLPTLISMYVGLQLIGGFGLVVGPAFVICYEAVRRVSVFGPPKV</sequence>
<gene>
    <name evidence="7" type="ORF">SAMN02746098_04841</name>
</gene>
<feature type="transmembrane region" description="Helical" evidence="6">
    <location>
        <begin position="80"/>
        <end position="105"/>
    </location>
</feature>
<dbReference type="AlphaFoldDB" id="A0A1M6EZZ9"/>
<organism evidence="7 8">
    <name type="scientific">Desulfosporosinus lacus DSM 15449</name>
    <dbReference type="NCBI Taxonomy" id="1121420"/>
    <lineage>
        <taxon>Bacteria</taxon>
        <taxon>Bacillati</taxon>
        <taxon>Bacillota</taxon>
        <taxon>Clostridia</taxon>
        <taxon>Eubacteriales</taxon>
        <taxon>Desulfitobacteriaceae</taxon>
        <taxon>Desulfosporosinus</taxon>
    </lineage>
</organism>
<feature type="transmembrane region" description="Helical" evidence="6">
    <location>
        <begin position="294"/>
        <end position="311"/>
    </location>
</feature>
<keyword evidence="4 6" id="KW-1133">Transmembrane helix</keyword>
<feature type="transmembrane region" description="Helical" evidence="6">
    <location>
        <begin position="331"/>
        <end position="356"/>
    </location>
</feature>
<feature type="transmembrane region" description="Helical" evidence="6">
    <location>
        <begin position="47"/>
        <end position="68"/>
    </location>
</feature>
<dbReference type="NCBIfam" id="TIGR02872">
    <property type="entry name" value="spore_ytvI"/>
    <property type="match status" value="1"/>
</dbReference>
<feature type="transmembrane region" description="Helical" evidence="6">
    <location>
        <begin position="234"/>
        <end position="256"/>
    </location>
</feature>
<dbReference type="OrthoDB" id="9774361at2"/>
<evidence type="ECO:0000256" key="2">
    <source>
        <dbReference type="ARBA" id="ARBA00009773"/>
    </source>
</evidence>
<dbReference type="InterPro" id="IPR002549">
    <property type="entry name" value="AI-2E-like"/>
</dbReference>
<dbReference type="PANTHER" id="PTHR21716:SF68">
    <property type="entry name" value="TRANSPORT PROTEIN YTVI-RELATED"/>
    <property type="match status" value="1"/>
</dbReference>
<evidence type="ECO:0000313" key="7">
    <source>
        <dbReference type="EMBL" id="SHI90971.1"/>
    </source>
</evidence>
<accession>A0A1M6EZZ9</accession>
<evidence type="ECO:0000256" key="4">
    <source>
        <dbReference type="ARBA" id="ARBA00022989"/>
    </source>
</evidence>
<evidence type="ECO:0000313" key="8">
    <source>
        <dbReference type="Proteomes" id="UP000183954"/>
    </source>
</evidence>
<dbReference type="RefSeq" id="WP_073032878.1">
    <property type="nucleotide sequence ID" value="NZ_FQXJ01000029.1"/>
</dbReference>
<feature type="transmembrane region" description="Helical" evidence="6">
    <location>
        <begin position="167"/>
        <end position="192"/>
    </location>
</feature>
<comment type="similarity">
    <text evidence="2">Belongs to the autoinducer-2 exporter (AI-2E) (TC 2.A.86) family.</text>
</comment>
<dbReference type="STRING" id="1121420.SAMN02746098_04841"/>
<feature type="transmembrane region" description="Helical" evidence="6">
    <location>
        <begin position="12"/>
        <end position="32"/>
    </location>
</feature>
<reference evidence="8" key="1">
    <citation type="submission" date="2016-11" db="EMBL/GenBank/DDBJ databases">
        <authorList>
            <person name="Varghese N."/>
            <person name="Submissions S."/>
        </authorList>
    </citation>
    <scope>NUCLEOTIDE SEQUENCE [LARGE SCALE GENOMIC DNA]</scope>
    <source>
        <strain evidence="8">DSM 15449</strain>
    </source>
</reference>
<protein>
    <submittedName>
        <fullName evidence="7">Sporulation integral membrane protein YtvI</fullName>
    </submittedName>
</protein>
<keyword evidence="5 6" id="KW-0472">Membrane</keyword>
<dbReference type="Proteomes" id="UP000183954">
    <property type="component" value="Unassembled WGS sequence"/>
</dbReference>
<feature type="transmembrane region" description="Helical" evidence="6">
    <location>
        <begin position="268"/>
        <end position="287"/>
    </location>
</feature>
<dbReference type="PANTHER" id="PTHR21716">
    <property type="entry name" value="TRANSMEMBRANE PROTEIN"/>
    <property type="match status" value="1"/>
</dbReference>
<dbReference type="Pfam" id="PF01594">
    <property type="entry name" value="AI-2E_transport"/>
    <property type="match status" value="1"/>
</dbReference>
<name>A0A1M6EZZ9_9FIRM</name>
<keyword evidence="3 6" id="KW-0812">Transmembrane</keyword>
<dbReference type="EMBL" id="FQXJ01000029">
    <property type="protein sequence ID" value="SHI90971.1"/>
    <property type="molecule type" value="Genomic_DNA"/>
</dbReference>
<proteinExistence type="inferred from homology"/>
<evidence type="ECO:0000256" key="3">
    <source>
        <dbReference type="ARBA" id="ARBA00022692"/>
    </source>
</evidence>
<comment type="subcellular location">
    <subcellularLocation>
        <location evidence="1">Membrane</location>
        <topology evidence="1">Multi-pass membrane protein</topology>
    </subcellularLocation>
</comment>
<dbReference type="InterPro" id="IPR014227">
    <property type="entry name" value="YtvI-like"/>
</dbReference>
<keyword evidence="8" id="KW-1185">Reference proteome</keyword>
<dbReference type="GO" id="GO:0016020">
    <property type="term" value="C:membrane"/>
    <property type="evidence" value="ECO:0007669"/>
    <property type="project" value="UniProtKB-SubCell"/>
</dbReference>
<evidence type="ECO:0000256" key="5">
    <source>
        <dbReference type="ARBA" id="ARBA00023136"/>
    </source>
</evidence>
<evidence type="ECO:0000256" key="1">
    <source>
        <dbReference type="ARBA" id="ARBA00004141"/>
    </source>
</evidence>